<feature type="domain" description="Dynein heavy chain ATP-binding dynein motor region" evidence="16">
    <location>
        <begin position="2358"/>
        <end position="2562"/>
    </location>
</feature>
<evidence type="ECO:0000259" key="17">
    <source>
        <dbReference type="Pfam" id="PF18199"/>
    </source>
</evidence>
<dbReference type="InterPro" id="IPR035699">
    <property type="entry name" value="AAA_6"/>
</dbReference>
<keyword evidence="19" id="KW-1185">Reference proteome</keyword>
<evidence type="ECO:0000313" key="18">
    <source>
        <dbReference type="EMBL" id="EAY15761.1"/>
    </source>
</evidence>
<dbReference type="Pfam" id="PF12774">
    <property type="entry name" value="AAA_6"/>
    <property type="match status" value="1"/>
</dbReference>
<dbReference type="FunFam" id="1.20.140.100:FF:000008">
    <property type="entry name" value="Dynein heavy chain domain 1"/>
    <property type="match status" value="1"/>
</dbReference>
<sequence>MKIQQVDGALTNYGKILKMEPSTLDGFVSFCETFKRAENVKPAIENEIKFVDETYNLFEKFQLQHKRNPLHQKYQVFQSDFIVAQSIKSNVVNYFIKQLKEMISNLETKLNKNYEKVSAIPPTLTLVDIEKELPRSEKRLRKMKELETQVSQAIKFQEIIDVEINKFAFYNNVININEFALTLYTSIENWQKISEQIAKKPFSNIDIVSFKESVMEIDSHVKKLQMLPASNNYPILVELAGKVNEISPYIDELEKLSSSRMQARHWNNLFESCNQQASYNPKMTTDELIKMNILQHKDKIEQITNMSLGEYKLETEFFQITNYWNKVQMPIAEIQGTLNEENLLLGNTDQLLQEINDALININSMLQRPYVQGIRDTVTNLASTLENINQIIEAWQLFQSNWIILSAIFSQELTRSLLPQQMNKFSGVQRKWFTIARHTIKDTRLFSVCSFPSLLDALNENNQTMESIIASLGKLLDTKRNAMPRLFFLSNDDVLKLISSTSVKEISTTISKILMFIDSLECKNDVGEDGPIFQSKVYKIIGDDGYALSLSKPVDITPVPEQWISDLIEKIHENIKDLSIKAILKYSNVLFSKWITMYEPNILAIALNVVLTTSLKNFLLKQTMKGDTPFPDLIKDYISQVSTLVRGRPELAGILSILMSFRDRHSNLIAQEQKRKGLNPVLDFETMLNFRKEDNQIVASISKTSWELGYEFWGKVPFLVHTTAIEFAYQNLARGNREIDPMILLGSTMTGKSSTIYKLSFDMGRFIYSWYPFPHNSEHFLSRILIGTCLTGSWCIFNHIEKMENRYLCYLFDNIHTMYQLLKANSNKIIISSKTVELDPNARFFFTGHHVKYQSECVPSQIRSTIRSIALSDTNPAQIIEIRLLAKSFIDTKRLSLIIYSLITTVPQIISQAKSMNSLLYSAFMIIDGAVLLRTKGVDDVSGLMYTAYQFFSMTRIDNEKKKLINVISSCFNVPVDEINQRFDKISFEENKAKYLEIFKEEINKINPYLPVDYLADRTLDLMFTLSFSDSVIIIGQPSSGKSLIVKILKQSVSSQKFHDLFPNVNQYEIFDCYYNSENPNRLYGHIYDDLTFGQTWAYGHLQAILNQMHNKSKTINILRFDGSYSKDFMLFMRYFVPQTNCNAFRTASQDFVYANRRMKVIYESTSCEGLTPGLLSRIPVIYMKSCQINTSLIVSCELNHPHIILKKTFVDLGYEETERASLFAETFVDLIPKVVKFVYHSKNKIRYSQKPEKMKDGEIYLSEVLPYFTAIVALNLIFTMKMDMKNQYQMSLSLVYACNRIFTQFLEDSEKEKFDQWLRDEEEITVPKDWIGYNVPDLFWNMYPKPCLSSMQVFEGKLIPLNFKLTDNEQIYQARSEGQLPIFPNEVHVMNVQFLHPLEIANRLLENQRSIIIHGPKSSGRDTFLRILFSMNDVFLPTTFDASDFVTADEFISFILSHTPFLSKILTPGTQNKIIILVIRGLKPHHTRLQEFLRQINNIGKINAFSTTDPKVYETLTIMRFVTIITVEDITQYDIRFVQKYIPIGLSEISNDSAMFMASKILQAYGHKQQNAEFYARIATNLLGQFELENKPLLLLQSLFTICHLGDDVSTHDIVKQLFAEMKFRFLHQFPQQDVKDKIEFIGNNECRTENEKKAAWDLVNSKNILLPICHLTKDMKQFKIDQKTVAYQQLAYMIIRDIAIFNANVIEKLSLRVTPALVDTWAMMLRAMRTPGCNIIINGMPGLGKYSITRIIAHSCEYDFINIAPPTIEEQMVKEDRIFSLSSVIRDVVINAALHQKRAVIFTRATKESQQELDALILFVTGYDYTHFFTKSTLEDLYTRFTNSHALTFEQKIIAMRQIKNILRINIHGVIAQNEQLIKGEHAHFVELNLNHDTTNYYTAFAQEAIEQPATKKVIGSSTTAVSQVLGNMHTVARKFTSYFHPNMMYDFIDSFCHFTAADFQNLNTKFENSQSAISFIDKLQGEAHVIERRLDSLAPTLQRLQVDSESLNSSYTQRKEAIDNRQQKLIEDKKTKLAEVETLRDDVERYDAEFNDLSPKLTQAIEEVKKLTKNEIDTIRISANDPMPSMRLLFELFCLFLDMPPSYERSGQKLLMDPNFIELLTCCITTDSITPKVLELAMPYFENEAMNPTELEATAPALYTLFNWIHLLCQYCQLSNSRTTQRRILEEKERSLQQYMEEMDVELASIEQVAASLENELKNLQASQASREQMEKDYKAISERKKSLESIFKDIEQFVEKWQNDTREFPQKKEKLIGNSMLFSFFLVFGGVINIENRVTAYLSALELIKNAGIECDDGDVDKMVQWRFIQIRPEFYYDRPDTAHTLDIATDIHHIFATLRTPLLIDPDGMAYSIVAKDIKSRLIECSANSSTLDVTAAQAVSEGRTLLIYDVMQMIPLLSILIPLDALPQENSMQKDVRIGSRVVAWDPNFKLILVSPAYSIKELPLDLLSRCTTIDVTATMTTNLKHIFKQVFGMYFHETLFNKLLEDRKNEIMKRVNEVNYGRNILDILADIVATQGVNSSYDYLSDTETIEELLKSKEEYFKNKNLNTESNSQEEYKNIMHQFSPLIHQCATFWEIASRVIPKISHLQPGSLLSYMRRITQIFASEGYHAGQLLPEQLISLRVSITDASLQLFFSNMAMNDALFFLFLSSFIMRIPQTHLTLKDVKPVLDHIRQTYNSKLSYKDSNQDMDPFEKLRYTSFENVFETVRLYVSELYGEEILQNFPEFTVDRIISNNPQVPNIIISNQNNDPSDVVHHLVAQRSKVENVECISICDDLEFLKNIRKVMSMATSRGNWILLHNTQNIPATISILSDIFTQMTITSINTNYRMIILSSSIDSIPPSLHMKGKRTIVNLIPTVKSVMQQIITFHAPQLVIGRQLKLMKKLVYAVASLLAFVSYRNVIRPNGFNVNFSTPLSTIQAIGRRCSEIFGEDEYTQPIENIRNVIMDSAFQAVCDPRDRQMINHLLTRIIRMETFQDGFKVGVGPESELWIMPDDEVPLPSFSQYLQKIPAYPMVETLGVDPLNTPLKDWTLSRYIAQPFLKYAGPVEVPHSGILVRIEDLLAIFPSKLTNDPTRPSSPIHSFIEREIIMLNNALEIIGNSLREMHEQAEKNVYNKEVQEMLSGKVPTIWQQAAKVYTFYDAHNFINFLLSRQKMLKSWTEEFKYVINTPLVTDPKSLIIAFAAEEAQRQKLPLSELEYEYTIVDTTVDSVKEGELLLTRLSQEFCVINSKTQKIVRIDKTQSSPFIPLPSLLIKLVKVGTNVRNPEKTYVPIGLFKEARPSEEDVSEDDRSIYQGRPVNFITNIYIETEDNPSYFSVNGSSIFCRTSEYFM</sequence>
<evidence type="ECO:0000256" key="12">
    <source>
        <dbReference type="SAM" id="Coils"/>
    </source>
</evidence>
<dbReference type="FunFam" id="3.40.50.300:FF:002338">
    <property type="entry name" value="Dynein heavy chain family protein"/>
    <property type="match status" value="1"/>
</dbReference>
<keyword evidence="11" id="KW-0206">Cytoskeleton</keyword>
<dbReference type="STRING" id="5722.A2DV34"/>
<dbReference type="Proteomes" id="UP000001542">
    <property type="component" value="Unassembled WGS sequence"/>
</dbReference>
<evidence type="ECO:0000256" key="3">
    <source>
        <dbReference type="ARBA" id="ARBA00022490"/>
    </source>
</evidence>
<dbReference type="FunFam" id="3.20.180.20:FF:000006">
    <property type="entry name" value="Dynein heavy chain family protein"/>
    <property type="match status" value="1"/>
</dbReference>
<evidence type="ECO:0000256" key="1">
    <source>
        <dbReference type="ARBA" id="ARBA00004245"/>
    </source>
</evidence>
<dbReference type="SUPFAM" id="SSF52540">
    <property type="entry name" value="P-loop containing nucleoside triphosphate hydrolases"/>
    <property type="match status" value="1"/>
</dbReference>
<dbReference type="RefSeq" id="XP_001327984.1">
    <property type="nucleotide sequence ID" value="XM_001327949.1"/>
</dbReference>
<dbReference type="PANTHER" id="PTHR10676">
    <property type="entry name" value="DYNEIN HEAVY CHAIN FAMILY PROTEIN"/>
    <property type="match status" value="1"/>
</dbReference>
<dbReference type="InterPro" id="IPR042222">
    <property type="entry name" value="Dynein_2_N"/>
</dbReference>
<dbReference type="Gene3D" id="3.40.50.300">
    <property type="entry name" value="P-loop containing nucleotide triphosphate hydrolases"/>
    <property type="match status" value="5"/>
</dbReference>
<dbReference type="GO" id="GO:0051959">
    <property type="term" value="F:dynein light intermediate chain binding"/>
    <property type="evidence" value="ECO:0000318"/>
    <property type="project" value="GO_Central"/>
</dbReference>
<dbReference type="InterPro" id="IPR013602">
    <property type="entry name" value="Dynein_heavy_linker"/>
</dbReference>
<keyword evidence="6" id="KW-0547">Nucleotide-binding</keyword>
<feature type="domain" description="Dynein heavy chain linker" evidence="14">
    <location>
        <begin position="181"/>
        <end position="578"/>
    </location>
</feature>
<gene>
    <name evidence="18" type="ORF">TVAG_188120</name>
</gene>
<evidence type="ECO:0000256" key="2">
    <source>
        <dbReference type="ARBA" id="ARBA00008887"/>
    </source>
</evidence>
<dbReference type="InterPro" id="IPR004273">
    <property type="entry name" value="Dynein_heavy_D6_P-loop"/>
</dbReference>
<dbReference type="Pfam" id="PF03028">
    <property type="entry name" value="Dynein_heavy"/>
    <property type="match status" value="1"/>
</dbReference>
<reference evidence="18" key="2">
    <citation type="journal article" date="2007" name="Science">
        <title>Draft genome sequence of the sexually transmitted pathogen Trichomonas vaginalis.</title>
        <authorList>
            <person name="Carlton J.M."/>
            <person name="Hirt R.P."/>
            <person name="Silva J.C."/>
            <person name="Delcher A.L."/>
            <person name="Schatz M."/>
            <person name="Zhao Q."/>
            <person name="Wortman J.R."/>
            <person name="Bidwell S.L."/>
            <person name="Alsmark U.C.M."/>
            <person name="Besteiro S."/>
            <person name="Sicheritz-Ponten T."/>
            <person name="Noel C.J."/>
            <person name="Dacks J.B."/>
            <person name="Foster P.G."/>
            <person name="Simillion C."/>
            <person name="Van de Peer Y."/>
            <person name="Miranda-Saavedra D."/>
            <person name="Barton G.J."/>
            <person name="Westrop G.D."/>
            <person name="Mueller S."/>
            <person name="Dessi D."/>
            <person name="Fiori P.L."/>
            <person name="Ren Q."/>
            <person name="Paulsen I."/>
            <person name="Zhang H."/>
            <person name="Bastida-Corcuera F.D."/>
            <person name="Simoes-Barbosa A."/>
            <person name="Brown M.T."/>
            <person name="Hayes R.D."/>
            <person name="Mukherjee M."/>
            <person name="Okumura C.Y."/>
            <person name="Schneider R."/>
            <person name="Smith A.J."/>
            <person name="Vanacova S."/>
            <person name="Villalvazo M."/>
            <person name="Haas B.J."/>
            <person name="Pertea M."/>
            <person name="Feldblyum T.V."/>
            <person name="Utterback T.R."/>
            <person name="Shu C.L."/>
            <person name="Osoegawa K."/>
            <person name="de Jong P.J."/>
            <person name="Hrdy I."/>
            <person name="Horvathova L."/>
            <person name="Zubacova Z."/>
            <person name="Dolezal P."/>
            <person name="Malik S.B."/>
            <person name="Logsdon J.M. Jr."/>
            <person name="Henze K."/>
            <person name="Gupta A."/>
            <person name="Wang C.C."/>
            <person name="Dunne R.L."/>
            <person name="Upcroft J.A."/>
            <person name="Upcroft P."/>
            <person name="White O."/>
            <person name="Salzberg S.L."/>
            <person name="Tang P."/>
            <person name="Chiu C.-H."/>
            <person name="Lee Y.-S."/>
            <person name="Embley T.M."/>
            <person name="Coombs G.H."/>
            <person name="Mottram J.C."/>
            <person name="Tachezy J."/>
            <person name="Fraser-Liggett C.M."/>
            <person name="Johnson P.J."/>
        </authorList>
    </citation>
    <scope>NUCLEOTIDE SEQUENCE [LARGE SCALE GENOMIC DNA]</scope>
    <source>
        <strain evidence="18">G3</strain>
    </source>
</reference>
<dbReference type="GO" id="GO:0045505">
    <property type="term" value="F:dynein intermediate chain binding"/>
    <property type="evidence" value="ECO:0000318"/>
    <property type="project" value="GO_Central"/>
</dbReference>
<dbReference type="InParanoid" id="A2DV34"/>
<keyword evidence="7" id="KW-0067">ATP-binding</keyword>
<dbReference type="GO" id="GO:0030286">
    <property type="term" value="C:dynein complex"/>
    <property type="evidence" value="ECO:0000318"/>
    <property type="project" value="GO_Central"/>
</dbReference>
<comment type="similarity">
    <text evidence="2">Belongs to the dynein heavy chain family.</text>
</comment>
<evidence type="ECO:0000256" key="10">
    <source>
        <dbReference type="ARBA" id="ARBA00023175"/>
    </source>
</evidence>
<evidence type="ECO:0000256" key="9">
    <source>
        <dbReference type="ARBA" id="ARBA00023054"/>
    </source>
</evidence>
<dbReference type="GO" id="GO:0060294">
    <property type="term" value="P:cilium movement involved in cell motility"/>
    <property type="evidence" value="ECO:0000318"/>
    <property type="project" value="GO_Central"/>
</dbReference>
<dbReference type="InterPro" id="IPR026983">
    <property type="entry name" value="DHC"/>
</dbReference>
<evidence type="ECO:0000256" key="6">
    <source>
        <dbReference type="ARBA" id="ARBA00022741"/>
    </source>
</evidence>
<dbReference type="FunFam" id="1.20.920.20:FF:000011">
    <property type="entry name" value="Dynein heavy chain domain 1"/>
    <property type="match status" value="1"/>
</dbReference>
<dbReference type="FunFam" id="3.40.50.300:FF:002448">
    <property type="entry name" value="Dynein heavy chain family protein"/>
    <property type="match status" value="1"/>
</dbReference>
<dbReference type="eggNOG" id="KOG3595">
    <property type="taxonomic scope" value="Eukaryota"/>
</dbReference>
<evidence type="ECO:0000259" key="16">
    <source>
        <dbReference type="Pfam" id="PF12781"/>
    </source>
</evidence>
<evidence type="ECO:0000256" key="4">
    <source>
        <dbReference type="ARBA" id="ARBA00022701"/>
    </source>
</evidence>
<dbReference type="EMBL" id="DS113251">
    <property type="protein sequence ID" value="EAY15761.1"/>
    <property type="molecule type" value="Genomic_DNA"/>
</dbReference>
<keyword evidence="4" id="KW-0493">Microtubule</keyword>
<evidence type="ECO:0000256" key="5">
    <source>
        <dbReference type="ARBA" id="ARBA00022737"/>
    </source>
</evidence>
<keyword evidence="8" id="KW-0243">Dynein</keyword>
<evidence type="ECO:0000256" key="8">
    <source>
        <dbReference type="ARBA" id="ARBA00023017"/>
    </source>
</evidence>
<keyword evidence="9 12" id="KW-0175">Coiled coil</keyword>
<dbReference type="Pfam" id="PF08393">
    <property type="entry name" value="DHC_N2"/>
    <property type="match status" value="1"/>
</dbReference>
<keyword evidence="3" id="KW-0963">Cytoplasm</keyword>
<dbReference type="InterPro" id="IPR042228">
    <property type="entry name" value="Dynein_linker_3"/>
</dbReference>
<protein>
    <submittedName>
        <fullName evidence="18">Dynein heavy chain family protein</fullName>
    </submittedName>
</protein>
<dbReference type="InterPro" id="IPR035706">
    <property type="entry name" value="AAA_9"/>
</dbReference>
<dbReference type="Gene3D" id="1.10.287.2620">
    <property type="match status" value="1"/>
</dbReference>
<keyword evidence="10" id="KW-0505">Motor protein</keyword>
<dbReference type="Gene3D" id="1.20.1270.280">
    <property type="match status" value="1"/>
</dbReference>
<reference evidence="18" key="1">
    <citation type="submission" date="2006-10" db="EMBL/GenBank/DDBJ databases">
        <authorList>
            <person name="Amadeo P."/>
            <person name="Zhao Q."/>
            <person name="Wortman J."/>
            <person name="Fraser-Liggett C."/>
            <person name="Carlton J."/>
        </authorList>
    </citation>
    <scope>NUCLEOTIDE SEQUENCE</scope>
    <source>
        <strain evidence="18">G3</strain>
    </source>
</reference>
<dbReference type="GO" id="GO:0005524">
    <property type="term" value="F:ATP binding"/>
    <property type="evidence" value="ECO:0007669"/>
    <property type="project" value="UniProtKB-KW"/>
</dbReference>
<organism evidence="18 19">
    <name type="scientific">Trichomonas vaginalis (strain ATCC PRA-98 / G3)</name>
    <dbReference type="NCBI Taxonomy" id="412133"/>
    <lineage>
        <taxon>Eukaryota</taxon>
        <taxon>Metamonada</taxon>
        <taxon>Parabasalia</taxon>
        <taxon>Trichomonadida</taxon>
        <taxon>Trichomonadidae</taxon>
        <taxon>Trichomonas</taxon>
    </lineage>
</organism>
<dbReference type="FunFam" id="1.10.287.2620:FF:000001">
    <property type="entry name" value="Cytoplasmic dynein heavy chain 1"/>
    <property type="match status" value="1"/>
</dbReference>
<feature type="coiled-coil region" evidence="12">
    <location>
        <begin position="2181"/>
        <end position="2250"/>
    </location>
</feature>
<feature type="coiled-coil region" evidence="12">
    <location>
        <begin position="96"/>
        <end position="146"/>
    </location>
</feature>
<feature type="domain" description="Dynein heavy chain hydrolytic ATP-binding dynein motor region" evidence="15">
    <location>
        <begin position="709"/>
        <end position="1043"/>
    </location>
</feature>
<dbReference type="VEuPathDB" id="TrichDB:TVAG_188120"/>
<dbReference type="InterPro" id="IPR027417">
    <property type="entry name" value="P-loop_NTPase"/>
</dbReference>
<evidence type="ECO:0000256" key="11">
    <source>
        <dbReference type="ARBA" id="ARBA00023212"/>
    </source>
</evidence>
<dbReference type="Pfam" id="PF18199">
    <property type="entry name" value="Dynein_C"/>
    <property type="match status" value="1"/>
</dbReference>
<comment type="subcellular location">
    <subcellularLocation>
        <location evidence="1">Cytoplasm</location>
        <location evidence="1">Cytoskeleton</location>
    </subcellularLocation>
</comment>
<dbReference type="VEuPathDB" id="TrichDB:TVAGG3_0940840"/>
<name>A2DV34_TRIV3</name>
<feature type="domain" description="Dynein heavy chain region D6 P-loop" evidence="13">
    <location>
        <begin position="2759"/>
        <end position="2869"/>
    </location>
</feature>
<dbReference type="PANTHER" id="PTHR10676:SF396">
    <property type="entry name" value="DYNEIN AXONEMAL HEAVY CHAIN 1"/>
    <property type="match status" value="1"/>
</dbReference>
<dbReference type="GO" id="GO:0005874">
    <property type="term" value="C:microtubule"/>
    <property type="evidence" value="ECO:0007669"/>
    <property type="project" value="UniProtKB-KW"/>
</dbReference>
<dbReference type="FunFam" id="3.40.50.300:FF:002800">
    <property type="entry name" value="Dynein heavy chain family protein"/>
    <property type="match status" value="1"/>
</dbReference>
<dbReference type="SMR" id="A2DV34"/>
<dbReference type="GO" id="GO:0097729">
    <property type="term" value="C:9+2 motile cilium"/>
    <property type="evidence" value="ECO:0000318"/>
    <property type="project" value="GO_Central"/>
</dbReference>
<feature type="domain" description="Dynein heavy chain C-terminal" evidence="17">
    <location>
        <begin position="3081"/>
        <end position="3348"/>
    </location>
</feature>
<evidence type="ECO:0000259" key="15">
    <source>
        <dbReference type="Pfam" id="PF12774"/>
    </source>
</evidence>
<evidence type="ECO:0000259" key="14">
    <source>
        <dbReference type="Pfam" id="PF08393"/>
    </source>
</evidence>
<dbReference type="InterPro" id="IPR041228">
    <property type="entry name" value="Dynein_C"/>
</dbReference>
<evidence type="ECO:0000256" key="7">
    <source>
        <dbReference type="ARBA" id="ARBA00022840"/>
    </source>
</evidence>
<keyword evidence="5" id="KW-0677">Repeat</keyword>
<dbReference type="Gene3D" id="3.20.180.20">
    <property type="entry name" value="Dynein heavy chain, N-terminal domain 2"/>
    <property type="match status" value="1"/>
</dbReference>
<dbReference type="Pfam" id="PF12781">
    <property type="entry name" value="AAA_9"/>
    <property type="match status" value="1"/>
</dbReference>
<dbReference type="KEGG" id="tva:4773768"/>
<evidence type="ECO:0000259" key="13">
    <source>
        <dbReference type="Pfam" id="PF03028"/>
    </source>
</evidence>
<proteinExistence type="inferred from homology"/>
<dbReference type="Gene3D" id="1.20.140.100">
    <property type="entry name" value="Dynein heavy chain, N-terminal domain 2"/>
    <property type="match status" value="1"/>
</dbReference>
<evidence type="ECO:0000313" key="19">
    <source>
        <dbReference type="Proteomes" id="UP000001542"/>
    </source>
</evidence>
<dbReference type="GO" id="GO:0008569">
    <property type="term" value="F:minus-end-directed microtubule motor activity"/>
    <property type="evidence" value="ECO:0000318"/>
    <property type="project" value="GO_Central"/>
</dbReference>
<dbReference type="Gene3D" id="1.20.920.20">
    <property type="match status" value="1"/>
</dbReference>
<accession>A2DV34</accession>